<evidence type="ECO:0000313" key="8">
    <source>
        <dbReference type="EMBL" id="CCE86806.1"/>
    </source>
</evidence>
<evidence type="ECO:0000256" key="4">
    <source>
        <dbReference type="ARBA" id="ARBA00022692"/>
    </source>
</evidence>
<keyword evidence="4 7" id="KW-0812">Transmembrane</keyword>
<keyword evidence="3" id="KW-0813">Transport</keyword>
<dbReference type="FunCoup" id="G8Y1V3">
    <property type="interactions" value="47"/>
</dbReference>
<evidence type="ECO:0000256" key="2">
    <source>
        <dbReference type="ARBA" id="ARBA00008807"/>
    </source>
</evidence>
<name>G8Y1V3_PICSO</name>
<feature type="transmembrane region" description="Helical" evidence="7">
    <location>
        <begin position="97"/>
        <end position="122"/>
    </location>
</feature>
<keyword evidence="6 7" id="KW-0472">Membrane</keyword>
<feature type="transmembrane region" description="Helical" evidence="7">
    <location>
        <begin position="311"/>
        <end position="329"/>
    </location>
</feature>
<feature type="transmembrane region" description="Helical" evidence="7">
    <location>
        <begin position="434"/>
        <end position="454"/>
    </location>
</feature>
<evidence type="ECO:0000313" key="9">
    <source>
        <dbReference type="Proteomes" id="UP000005222"/>
    </source>
</evidence>
<evidence type="ECO:0000256" key="7">
    <source>
        <dbReference type="SAM" id="Phobius"/>
    </source>
</evidence>
<feature type="transmembrane region" description="Helical" evidence="7">
    <location>
        <begin position="460"/>
        <end position="481"/>
    </location>
</feature>
<dbReference type="InterPro" id="IPR045035">
    <property type="entry name" value="YSL-like"/>
</dbReference>
<comment type="similarity">
    <text evidence="2">Belongs to the oligopeptide OPT transporter family.</text>
</comment>
<feature type="transmembrane region" description="Helical" evidence="7">
    <location>
        <begin position="66"/>
        <end position="85"/>
    </location>
</feature>
<feature type="transmembrane region" description="Helical" evidence="7">
    <location>
        <begin position="644"/>
        <end position="668"/>
    </location>
</feature>
<dbReference type="eggNOG" id="ENOG502QQ2H">
    <property type="taxonomic scope" value="Eukaryota"/>
</dbReference>
<dbReference type="OMA" id="EDRKGHW"/>
<gene>
    <name evidence="8" type="primary">Piso0_005319</name>
    <name evidence="8" type="ORF">GNLVRS01_PISO0N12531g</name>
</gene>
<evidence type="ECO:0000256" key="6">
    <source>
        <dbReference type="ARBA" id="ARBA00023136"/>
    </source>
</evidence>
<evidence type="ECO:0000256" key="1">
    <source>
        <dbReference type="ARBA" id="ARBA00004141"/>
    </source>
</evidence>
<reference evidence="8 9" key="1">
    <citation type="journal article" date="2012" name="G3 (Bethesda)">
        <title>Pichia sorbitophila, an interspecies yeast hybrid reveals early steps of genome resolution following polyploidization.</title>
        <authorList>
            <person name="Leh Louis V."/>
            <person name="Despons L."/>
            <person name="Friedrich A."/>
            <person name="Martin T."/>
            <person name="Durrens P."/>
            <person name="Casaregola S."/>
            <person name="Neuveglise C."/>
            <person name="Fairhead C."/>
            <person name="Marck C."/>
            <person name="Cruz J.A."/>
            <person name="Straub M.L."/>
            <person name="Kugler V."/>
            <person name="Sacerdot C."/>
            <person name="Uzunov Z."/>
            <person name="Thierry A."/>
            <person name="Weiss S."/>
            <person name="Bleykasten C."/>
            <person name="De Montigny J."/>
            <person name="Jacques N."/>
            <person name="Jung P."/>
            <person name="Lemaire M."/>
            <person name="Mallet S."/>
            <person name="Morel G."/>
            <person name="Richard G.F."/>
            <person name="Sarkar A."/>
            <person name="Savel G."/>
            <person name="Schacherer J."/>
            <person name="Seret M.L."/>
            <person name="Talla E."/>
            <person name="Samson G."/>
            <person name="Jubin C."/>
            <person name="Poulain J."/>
            <person name="Vacherie B."/>
            <person name="Barbe V."/>
            <person name="Pelletier E."/>
            <person name="Sherman D.J."/>
            <person name="Westhof E."/>
            <person name="Weissenbach J."/>
            <person name="Baret P.V."/>
            <person name="Wincker P."/>
            <person name="Gaillardin C."/>
            <person name="Dujon B."/>
            <person name="Souciet J.L."/>
        </authorList>
    </citation>
    <scope>NUCLEOTIDE SEQUENCE [LARGE SCALE GENOMIC DNA]</scope>
    <source>
        <strain evidence="9">ATCC MYA-4447 / BCRC 22081 / CBS 7064 / NBRC 10061 / NRRL Y-12695</strain>
    </source>
</reference>
<comment type="subcellular location">
    <subcellularLocation>
        <location evidence="1">Membrane</location>
        <topology evidence="1">Multi-pass membrane protein</topology>
    </subcellularLocation>
</comment>
<dbReference type="Pfam" id="PF03169">
    <property type="entry name" value="OPT"/>
    <property type="match status" value="1"/>
</dbReference>
<organism evidence="8 9">
    <name type="scientific">Pichia sorbitophila (strain ATCC MYA-4447 / BCRC 22081 / CBS 7064 / NBRC 10061 / NRRL Y-12695)</name>
    <name type="common">Hybrid yeast</name>
    <dbReference type="NCBI Taxonomy" id="559304"/>
    <lineage>
        <taxon>Eukaryota</taxon>
        <taxon>Fungi</taxon>
        <taxon>Dikarya</taxon>
        <taxon>Ascomycota</taxon>
        <taxon>Saccharomycotina</taxon>
        <taxon>Pichiomycetes</taxon>
        <taxon>Debaryomycetaceae</taxon>
        <taxon>Millerozyma</taxon>
    </lineage>
</organism>
<dbReference type="PANTHER" id="PTHR31645:SF0">
    <property type="entry name" value="OLIGOPEPTIDE TRANSPORTER YGL114W-RELATED"/>
    <property type="match status" value="1"/>
</dbReference>
<dbReference type="GO" id="GO:0000329">
    <property type="term" value="C:fungal-type vacuole membrane"/>
    <property type="evidence" value="ECO:0007669"/>
    <property type="project" value="TreeGrafter"/>
</dbReference>
<dbReference type="InParanoid" id="G8Y1V3"/>
<dbReference type="InterPro" id="IPR004813">
    <property type="entry name" value="OPT"/>
</dbReference>
<dbReference type="GO" id="GO:0035673">
    <property type="term" value="F:oligopeptide transmembrane transporter activity"/>
    <property type="evidence" value="ECO:0007669"/>
    <property type="project" value="InterPro"/>
</dbReference>
<evidence type="ECO:0000256" key="3">
    <source>
        <dbReference type="ARBA" id="ARBA00022448"/>
    </source>
</evidence>
<keyword evidence="5 7" id="KW-1133">Transmembrane helix</keyword>
<feature type="transmembrane region" description="Helical" evidence="7">
    <location>
        <begin position="349"/>
        <end position="375"/>
    </location>
</feature>
<protein>
    <submittedName>
        <fullName evidence="8">Piso0_005319 protein</fullName>
    </submittedName>
</protein>
<keyword evidence="9" id="KW-1185">Reference proteome</keyword>
<dbReference type="HOGENOM" id="CLU_010539_2_1_1"/>
<feature type="transmembrane region" description="Helical" evidence="7">
    <location>
        <begin position="255"/>
        <end position="275"/>
    </location>
</feature>
<accession>G8Y1V3</accession>
<dbReference type="OrthoDB" id="627262at2759"/>
<feature type="transmembrane region" description="Helical" evidence="7">
    <location>
        <begin position="142"/>
        <end position="160"/>
    </location>
</feature>
<sequence length="716" mass="78039">MSEGLTESASSERERLKQAEEAAKQKIGWNNKLEIPQVTWRATAAGLAVGTVVLISNFQFGLQTGWVSMMSLPSALLGYICFRVTPWGKSFSDVENVYVQSVSVAVGTGPLAYGLVGIVPAIEKFLTAEETGTGSAIRFSTGQLILWSLGLALFGVFFAVPLRKQVIVKERLPFPSGSATAVLISVLHGTKIRDEEFIVNEERSKDPNYMLSTLEEHTCHSRSGSNNSENNSSFSETLALMPHQRTDTISNSANLLYTFSLSSFYTIMAYFFPILRNIPIFGTYLSSVYKWNIQPSPAYIGQGMIMGLPTVSYMVFGSVLGWGILAPFAKYMNWAPGDISDYQKGGQGWVLWVSLSIMISDSLVSFLTISIRSITGLLNEMKRARKQAREASEVSESLLLHDEGANSSDNASLSIGSDIYKDIVPEKHMISTRVVVMGVIASSLLCVACMRIIFNNIVPYYSMFIGVILALFFSILGVRALGETDLNPVSGIGKLSQFIFALVIPASNPSRVLINVIAGGIAEAGAQQAGDLMQDLKAGNLLGASPKAQFKAQLIGTIYSVFVSSIMYKVYNAVYNIPNENYRIPTAAIWIDCARLVTGEGLPPKALQFSLILGALFGAVSFLKNNLSKSSKYHNYLVYLPNGVAVGVGMYNTPNITLARFIGGLVAYWWMTHKHTHLPPSDNKTNMIIFSSGLVLGEGLLSAFTMLLTSLNVKHF</sequence>
<dbReference type="EMBL" id="FO082046">
    <property type="protein sequence ID" value="CCE86806.1"/>
    <property type="molecule type" value="Genomic_DNA"/>
</dbReference>
<evidence type="ECO:0000256" key="5">
    <source>
        <dbReference type="ARBA" id="ARBA00022989"/>
    </source>
</evidence>
<feature type="transmembrane region" description="Helical" evidence="7">
    <location>
        <begin position="606"/>
        <end position="623"/>
    </location>
</feature>
<dbReference type="AlphaFoldDB" id="G8Y1V3"/>
<dbReference type="Proteomes" id="UP000005222">
    <property type="component" value="Chromosome N"/>
</dbReference>
<proteinExistence type="inferred from homology"/>
<dbReference type="NCBIfam" id="TIGR00728">
    <property type="entry name" value="OPT_sfam"/>
    <property type="match status" value="1"/>
</dbReference>
<dbReference type="STRING" id="559304.G8Y1V3"/>
<feature type="transmembrane region" description="Helical" evidence="7">
    <location>
        <begin position="688"/>
        <end position="711"/>
    </location>
</feature>
<dbReference type="PANTHER" id="PTHR31645">
    <property type="entry name" value="OLIGOPEPTIDE TRANSPORTER YGL114W-RELATED"/>
    <property type="match status" value="1"/>
</dbReference>